<dbReference type="PANTHER" id="PTHR23034">
    <property type="entry name" value="GLUTAMATE-RICH PROTEIN 3"/>
    <property type="match status" value="1"/>
</dbReference>
<feature type="compositionally biased region" description="Basic and acidic residues" evidence="1">
    <location>
        <begin position="1127"/>
        <end position="1139"/>
    </location>
</feature>
<dbReference type="RefSeq" id="XP_040482523.1">
    <property type="nucleotide sequence ID" value="XM_040626589.1"/>
</dbReference>
<dbReference type="CTD" id="127254"/>
<feature type="compositionally biased region" description="Polar residues" evidence="1">
    <location>
        <begin position="24"/>
        <end position="42"/>
    </location>
</feature>
<protein>
    <submittedName>
        <fullName evidence="4">Glutamate-rich protein 3</fullName>
    </submittedName>
</protein>
<dbReference type="InterPro" id="IPR048257">
    <property type="entry name" value="DUF4590"/>
</dbReference>
<feature type="compositionally biased region" description="Basic and acidic residues" evidence="1">
    <location>
        <begin position="1206"/>
        <end position="1233"/>
    </location>
</feature>
<dbReference type="KEGG" id="umr:103663128"/>
<feature type="region of interest" description="Disordered" evidence="1">
    <location>
        <begin position="445"/>
        <end position="468"/>
    </location>
</feature>
<organism evidence="3 4">
    <name type="scientific">Ursus maritimus</name>
    <name type="common">Polar bear</name>
    <name type="synonym">Thalarctos maritimus</name>
    <dbReference type="NCBI Taxonomy" id="29073"/>
    <lineage>
        <taxon>Eukaryota</taxon>
        <taxon>Metazoa</taxon>
        <taxon>Chordata</taxon>
        <taxon>Craniata</taxon>
        <taxon>Vertebrata</taxon>
        <taxon>Euteleostomi</taxon>
        <taxon>Mammalia</taxon>
        <taxon>Eutheria</taxon>
        <taxon>Laurasiatheria</taxon>
        <taxon>Carnivora</taxon>
        <taxon>Caniformia</taxon>
        <taxon>Ursidae</taxon>
        <taxon>Ursus</taxon>
    </lineage>
</organism>
<feature type="compositionally biased region" description="Basic and acidic residues" evidence="1">
    <location>
        <begin position="1426"/>
        <end position="1446"/>
    </location>
</feature>
<feature type="compositionally biased region" description="Low complexity" evidence="1">
    <location>
        <begin position="766"/>
        <end position="778"/>
    </location>
</feature>
<feature type="compositionally biased region" description="Low complexity" evidence="1">
    <location>
        <begin position="794"/>
        <end position="808"/>
    </location>
</feature>
<feature type="compositionally biased region" description="Basic and acidic residues" evidence="1">
    <location>
        <begin position="1069"/>
        <end position="1086"/>
    </location>
</feature>
<dbReference type="GeneID" id="103663128"/>
<sequence length="1719" mass="187329">MPIPPVSVFELEWRSLKGYVTTDVSKSWGQRSSPEAKNPTKQNRTRDRSSKSSALSVSCKSRLLHVAPPSLCRIQIQGPEKGAEAELHFQLSQAAFQQRLGLSGTSVLAFPPPLATARLWIPPAGGGPGLPGSSGAAAAQLRCPAHRRPQCGATRRARVSLRQRAQGPAHPTSAPAAGSKRDPAKMSHSHPAGLLAAYNSLTDKHLTGYFNNTRIRRHLLRSGLITRSGRILSEKEYKLNIMKRDHQKYIRECLAQAIFHKVLDMERYHQLEIKKNLETLAKKERIQRFKGEPTRWSIENNMAILSPHPPVGPKTNRGHSVLVDEGHSSPITPTSPRPYTAPGNMQPPIRLKPLPSNPAVGTVPKITSGSRLKTSLLENEAPFPIGGKKAVMKFKNSMDNSQAMNRYQLPNINNYMMPIPPPPPPPSGRIARENRLESWRRRRFRPTTAPNGLDPLFTRDSRKIHKTPPHSNAAITMIYLGKTVHLSHDHPDFRDEIKVYQQHCGGENLCVYKGKLLEKETFQFISKRHHGFPFSLTFFLNGMQVNRLSSCCEYKHRKGSRLGGKRGYFGFVCVERSSPCYKCIIAMGLDKNPTSPKPRKEKSIEKREELKKGEGKLRKDRGCMIPRRSEIEGNKTASVIFSAQEEKTGIVEVRTAVEEMELKGKPEQDVWEDAQENIFKYEYEEDFEVDEEKQDEKPNEEGQADDQMNGMSKSPSDDEKDHLAPEKESETLSREAADADDNVKDEGDGCSDSELEEHKQDIKTVSSSSSRSQPCSICSDDESAVEDREAHAGNSPNRSARSSSSQESSENDEPGRSHLPTEDYLEVEIEDQEIITADVETKPLPIEECLENVLEEEMEEGTQVIAEGLSEKPRERVSTEEKEKDKSKLWEGNTAKVKDKKAGPHRVEQDGKNFLPSTYNLALGAPHGNFRLEERATLSSDAESKQGPSEVYTLENKEAVEEDALPQHGNADTAEEKGDAAQWGRAGVNGVPLGEGKPTAELPALVGQFREEREIPQGTVSGAEAEAEGDQRLDKEELSLRGKEATRASGRLNEGEAPEEPAMLPTVQETEKAAAEEEWGSEKAELVSEAAALDSEWIQEATALRETATPEKREAEEGEAVSAAGSEKPEVVSSEERASTELQDLGAMGDAAPEREGGSEEAVLGGEEPAEERKAAVGPGTPPWSSSTSEKAEAARMGLWEDSLEELCKEDAEREEAGAEAESNKEDGKKEMFPEELGVARGRTKAERPGSPLEETESEREEVTSANAQQGEDILEEEQKVKGEEQETMKEVRPEEETQVSQNEMECDAEGEAPMGASELTEDTGPQGGDSRRERQGAMFEAASGHEESRENPTALRKEEGGERLREARDPEHKGKAELLPRENRAPLWLDQGLGLEGEGVLGAPGTELAGTGQAPEAMITATGEARGRAAKDQDGLAGREGRDEEGPLQGEQGAGVTAMTEEDVSEEDSMMAEKLSEETMGEDPEEEADEECARVKGVRRKGDPEGEGSLPGGAVVADEALHQGEGAAAAASEKREVLADLKAAEGKTEANKASSLSDVAGKETWHQAEELLGKPAAAEKVVAEERALSGEAAPAVEEVTGTRAPEAEVGAAREPSVLGGKAAGLGQHPAGGGAEPMQWAESVGQEAGPGCCADHGQALGAAGEFSPGVSGGTESEPRAESPQGMPTLPVKPDYTESQERQERTVQRERENLPTQMSP</sequence>
<evidence type="ECO:0000256" key="1">
    <source>
        <dbReference type="SAM" id="MobiDB-lite"/>
    </source>
</evidence>
<name>A0A8M1FGJ4_URSMA</name>
<dbReference type="Pfam" id="PF15257">
    <property type="entry name" value="DUF4590"/>
    <property type="match status" value="1"/>
</dbReference>
<keyword evidence="3" id="KW-1185">Reference proteome</keyword>
<feature type="region of interest" description="Disordered" evidence="1">
    <location>
        <begin position="150"/>
        <end position="190"/>
    </location>
</feature>
<feature type="region of interest" description="Disordered" evidence="1">
    <location>
        <begin position="1424"/>
        <end position="1535"/>
    </location>
</feature>
<dbReference type="Proteomes" id="UP000261680">
    <property type="component" value="Unplaced"/>
</dbReference>
<reference evidence="4" key="1">
    <citation type="submission" date="2025-08" db="UniProtKB">
        <authorList>
            <consortium name="RefSeq"/>
        </authorList>
    </citation>
    <scope>IDENTIFICATION</scope>
    <source>
        <tissue evidence="4">Whole blood</tissue>
    </source>
</reference>
<feature type="compositionally biased region" description="Basic residues" evidence="1">
    <location>
        <begin position="150"/>
        <end position="161"/>
    </location>
</feature>
<gene>
    <name evidence="4" type="primary">ERICH3</name>
</gene>
<feature type="compositionally biased region" description="Acidic residues" evidence="1">
    <location>
        <begin position="683"/>
        <end position="693"/>
    </location>
</feature>
<accession>A0A8M1FGJ4</accession>
<feature type="compositionally biased region" description="Acidic residues" evidence="1">
    <location>
        <begin position="1480"/>
        <end position="1491"/>
    </location>
</feature>
<feature type="compositionally biased region" description="Basic and acidic residues" evidence="1">
    <location>
        <begin position="1029"/>
        <end position="1046"/>
    </location>
</feature>
<feature type="domain" description="DUF4590" evidence="2">
    <location>
        <begin position="485"/>
        <end position="597"/>
    </location>
</feature>
<evidence type="ECO:0000259" key="2">
    <source>
        <dbReference type="Pfam" id="PF15257"/>
    </source>
</evidence>
<evidence type="ECO:0000313" key="3">
    <source>
        <dbReference type="Proteomes" id="UP000261680"/>
    </source>
</evidence>
<feature type="region of interest" description="Disordered" evidence="1">
    <location>
        <begin position="1586"/>
        <end position="1719"/>
    </location>
</feature>
<feature type="compositionally biased region" description="Basic and acidic residues" evidence="1">
    <location>
        <begin position="715"/>
        <end position="747"/>
    </location>
</feature>
<dbReference type="OrthoDB" id="120976at2759"/>
<feature type="compositionally biased region" description="Basic and acidic residues" evidence="1">
    <location>
        <begin position="869"/>
        <end position="889"/>
    </location>
</feature>
<feature type="region of interest" description="Disordered" evidence="1">
    <location>
        <begin position="24"/>
        <end position="54"/>
    </location>
</feature>
<dbReference type="PANTHER" id="PTHR23034:SF2">
    <property type="entry name" value="GLUTAMATE-RICH PROTEIN 3"/>
    <property type="match status" value="1"/>
</dbReference>
<feature type="region of interest" description="Disordered" evidence="1">
    <location>
        <begin position="682"/>
        <end position="827"/>
    </location>
</feature>
<feature type="compositionally biased region" description="Basic and acidic residues" evidence="1">
    <location>
        <begin position="1694"/>
        <end position="1712"/>
    </location>
</feature>
<feature type="compositionally biased region" description="Basic and acidic residues" evidence="1">
    <location>
        <begin position="1277"/>
        <end position="1296"/>
    </location>
</feature>
<feature type="region of interest" description="Disordered" evidence="1">
    <location>
        <begin position="866"/>
        <end position="913"/>
    </location>
</feature>
<feature type="compositionally biased region" description="Acidic residues" evidence="1">
    <location>
        <begin position="1461"/>
        <end position="1471"/>
    </location>
</feature>
<feature type="compositionally biased region" description="Basic and acidic residues" evidence="1">
    <location>
        <begin position="1344"/>
        <end position="1380"/>
    </location>
</feature>
<dbReference type="InterPro" id="IPR027962">
    <property type="entry name" value="ERICH3"/>
</dbReference>
<evidence type="ECO:0000313" key="4">
    <source>
        <dbReference type="RefSeq" id="XP_040482523.1"/>
    </source>
</evidence>
<feature type="region of interest" description="Disordered" evidence="1">
    <location>
        <begin position="1100"/>
        <end position="1380"/>
    </location>
</feature>
<feature type="compositionally biased region" description="Basic and acidic residues" evidence="1">
    <location>
        <begin position="896"/>
        <end position="911"/>
    </location>
</feature>
<feature type="region of interest" description="Disordered" evidence="1">
    <location>
        <begin position="956"/>
        <end position="1088"/>
    </location>
</feature>
<proteinExistence type="predicted"/>